<feature type="domain" description="Sigma-54 factor interaction" evidence="9">
    <location>
        <begin position="167"/>
        <end position="396"/>
    </location>
</feature>
<feature type="domain" description="PAC" evidence="11">
    <location>
        <begin position="90"/>
        <end position="142"/>
    </location>
</feature>
<dbReference type="SMART" id="SM00091">
    <property type="entry name" value="PAS"/>
    <property type="match status" value="1"/>
</dbReference>
<dbReference type="SUPFAM" id="SSF55785">
    <property type="entry name" value="PYP-like sensor domain (PAS domain)"/>
    <property type="match status" value="1"/>
</dbReference>
<evidence type="ECO:0000256" key="5">
    <source>
        <dbReference type="ARBA" id="ARBA00023125"/>
    </source>
</evidence>
<dbReference type="InterPro" id="IPR025662">
    <property type="entry name" value="Sigma_54_int_dom_ATP-bd_1"/>
</dbReference>
<dbReference type="SUPFAM" id="SSF52540">
    <property type="entry name" value="P-loop containing nucleoside triphosphate hydrolases"/>
    <property type="match status" value="1"/>
</dbReference>
<dbReference type="InterPro" id="IPR030828">
    <property type="entry name" value="HTH_TyrR"/>
</dbReference>
<dbReference type="Gene3D" id="3.40.50.300">
    <property type="entry name" value="P-loop containing nucleotide triphosphate hydrolases"/>
    <property type="match status" value="1"/>
</dbReference>
<dbReference type="InterPro" id="IPR058031">
    <property type="entry name" value="AAA_lid_NorR"/>
</dbReference>
<keyword evidence="1" id="KW-0547">Nucleotide-binding</keyword>
<evidence type="ECO:0000256" key="1">
    <source>
        <dbReference type="ARBA" id="ARBA00022741"/>
    </source>
</evidence>
<evidence type="ECO:0000256" key="8">
    <source>
        <dbReference type="SAM" id="Coils"/>
    </source>
</evidence>
<reference evidence="12" key="1">
    <citation type="submission" date="2023-12" db="EMBL/GenBank/DDBJ databases">
        <title>Fervidustalea candida gen. nov., sp. nov., a novel member of the family Paenibacillaceae isolated from a geothermal area.</title>
        <authorList>
            <person name="Li W.-J."/>
            <person name="Jiao J.-Y."/>
            <person name="Chen Y."/>
        </authorList>
    </citation>
    <scope>NUCLEOTIDE SEQUENCE</scope>
    <source>
        <strain evidence="12">SYSU GA230002</strain>
    </source>
</reference>
<dbReference type="InterPro" id="IPR009057">
    <property type="entry name" value="Homeodomain-like_sf"/>
</dbReference>
<keyword evidence="6" id="KW-0804">Transcription</keyword>
<keyword evidence="2" id="KW-0058">Aromatic hydrocarbons catabolism</keyword>
<keyword evidence="5" id="KW-0238">DNA-binding</keyword>
<dbReference type="InterPro" id="IPR013767">
    <property type="entry name" value="PAS_fold"/>
</dbReference>
<dbReference type="NCBIfam" id="TIGR00229">
    <property type="entry name" value="sensory_box"/>
    <property type="match status" value="1"/>
</dbReference>
<evidence type="ECO:0000259" key="9">
    <source>
        <dbReference type="PROSITE" id="PS50045"/>
    </source>
</evidence>
<dbReference type="PROSITE" id="PS50045">
    <property type="entry name" value="SIGMA54_INTERACT_4"/>
    <property type="match status" value="1"/>
</dbReference>
<dbReference type="InterPro" id="IPR000014">
    <property type="entry name" value="PAS"/>
</dbReference>
<keyword evidence="8" id="KW-0175">Coiled coil</keyword>
<accession>A0ABU5ZFV3</accession>
<dbReference type="PANTHER" id="PTHR32071">
    <property type="entry name" value="TRANSCRIPTIONAL REGULATORY PROTEIN"/>
    <property type="match status" value="1"/>
</dbReference>
<evidence type="ECO:0000313" key="12">
    <source>
        <dbReference type="EMBL" id="MEB3101382.1"/>
    </source>
</evidence>
<dbReference type="Gene3D" id="3.30.450.20">
    <property type="entry name" value="PAS domain"/>
    <property type="match status" value="1"/>
</dbReference>
<evidence type="ECO:0000256" key="7">
    <source>
        <dbReference type="ARBA" id="ARBA00029500"/>
    </source>
</evidence>
<dbReference type="InterPro" id="IPR002078">
    <property type="entry name" value="Sigma_54_int"/>
</dbReference>
<comment type="caution">
    <text evidence="12">The sequence shown here is derived from an EMBL/GenBank/DDBJ whole genome shotgun (WGS) entry which is preliminary data.</text>
</comment>
<dbReference type="Pfam" id="PF00989">
    <property type="entry name" value="PAS"/>
    <property type="match status" value="1"/>
</dbReference>
<evidence type="ECO:0000256" key="2">
    <source>
        <dbReference type="ARBA" id="ARBA00022797"/>
    </source>
</evidence>
<dbReference type="PROSITE" id="PS00675">
    <property type="entry name" value="SIGMA54_INTERACT_1"/>
    <property type="match status" value="1"/>
</dbReference>
<dbReference type="Proteomes" id="UP001310386">
    <property type="component" value="Unassembled WGS sequence"/>
</dbReference>
<dbReference type="EMBL" id="JAYJLD010000007">
    <property type="protein sequence ID" value="MEB3101382.1"/>
    <property type="molecule type" value="Genomic_DNA"/>
</dbReference>
<dbReference type="PROSITE" id="PS50112">
    <property type="entry name" value="PAS"/>
    <property type="match status" value="1"/>
</dbReference>
<evidence type="ECO:0000313" key="13">
    <source>
        <dbReference type="Proteomes" id="UP001310386"/>
    </source>
</evidence>
<evidence type="ECO:0000259" key="10">
    <source>
        <dbReference type="PROSITE" id="PS50112"/>
    </source>
</evidence>
<dbReference type="PROSITE" id="PS00688">
    <property type="entry name" value="SIGMA54_INTERACT_3"/>
    <property type="match status" value="1"/>
</dbReference>
<dbReference type="PROSITE" id="PS00676">
    <property type="entry name" value="SIGMA54_INTERACT_2"/>
    <property type="match status" value="1"/>
</dbReference>
<protein>
    <recommendedName>
        <fullName evidence="7">HTH-type transcriptional regulatory protein TyrR</fullName>
    </recommendedName>
</protein>
<sequence length="492" mass="55686">MKNDKITEPDYDAVLELESVRKLNLELDSIINNSYDGIWVMDGNGLTLRVNKTYEKFSGIRIQEVLGRNIHDLVSEGYFSDSAAIHVLKEKRPVTIIHEIKTGKKAMVTASPIFDEHGEIWRIVANVRDITELIGLKEKLEAIEAESRRYQEELEQLKRTRLVSEEMISVSSSMKIVLEAANRVAGVDSTVLVLGESGVGKGVLAKLIHQASKRQTGPMITINCAALPESLLESELFGYEKGTFTGALKEGKQGLIELADKGTLFLDEIAELPLHLQTKLLQVIQDQKFYRLGGRKTIDIDVRIIAATNRDLLQMVREGRFREDLYYRLHVVPITIPPLRERKDDILPLSLYFLQKFNQKYGYAKKIPTEVADFLTSYEWPGNVRELENLIERLVVMSGANTIALMELPKAILKDQLRLKALPDSNAQVHPDHYLISVSKQSTFKAALEELEKQLIMNALHEHGSCRRAALHLGMHHSTLARKCKQYEIILA</sequence>
<dbReference type="PROSITE" id="PS50113">
    <property type="entry name" value="PAC"/>
    <property type="match status" value="1"/>
</dbReference>
<dbReference type="Gene3D" id="1.10.8.60">
    <property type="match status" value="1"/>
</dbReference>
<dbReference type="Pfam" id="PF00158">
    <property type="entry name" value="Sigma54_activat"/>
    <property type="match status" value="1"/>
</dbReference>
<feature type="domain" description="PAS" evidence="10">
    <location>
        <begin position="23"/>
        <end position="74"/>
    </location>
</feature>
<keyword evidence="3" id="KW-0067">ATP-binding</keyword>
<dbReference type="CDD" id="cd00130">
    <property type="entry name" value="PAS"/>
    <property type="match status" value="1"/>
</dbReference>
<dbReference type="InterPro" id="IPR025944">
    <property type="entry name" value="Sigma_54_int_dom_CS"/>
</dbReference>
<gene>
    <name evidence="12" type="ORF">VF724_06855</name>
</gene>
<dbReference type="RefSeq" id="WP_371753496.1">
    <property type="nucleotide sequence ID" value="NZ_JAYJLD010000007.1"/>
</dbReference>
<organism evidence="12 13">
    <name type="scientific">Ferviditalea candida</name>
    <dbReference type="NCBI Taxonomy" id="3108399"/>
    <lineage>
        <taxon>Bacteria</taxon>
        <taxon>Bacillati</taxon>
        <taxon>Bacillota</taxon>
        <taxon>Bacilli</taxon>
        <taxon>Bacillales</taxon>
        <taxon>Paenibacillaceae</taxon>
        <taxon>Ferviditalea</taxon>
    </lineage>
</organism>
<keyword evidence="4" id="KW-0805">Transcription regulation</keyword>
<feature type="coiled-coil region" evidence="8">
    <location>
        <begin position="133"/>
        <end position="167"/>
    </location>
</feature>
<keyword evidence="13" id="KW-1185">Reference proteome</keyword>
<evidence type="ECO:0000256" key="4">
    <source>
        <dbReference type="ARBA" id="ARBA00023015"/>
    </source>
</evidence>
<dbReference type="SMART" id="SM00382">
    <property type="entry name" value="AAA"/>
    <property type="match status" value="1"/>
</dbReference>
<dbReference type="Pfam" id="PF18024">
    <property type="entry name" value="HTH_50"/>
    <property type="match status" value="1"/>
</dbReference>
<name>A0ABU5ZFV3_9BACL</name>
<dbReference type="InterPro" id="IPR000700">
    <property type="entry name" value="PAS-assoc_C"/>
</dbReference>
<dbReference type="SUPFAM" id="SSF46689">
    <property type="entry name" value="Homeodomain-like"/>
    <property type="match status" value="1"/>
</dbReference>
<dbReference type="Pfam" id="PF25601">
    <property type="entry name" value="AAA_lid_14"/>
    <property type="match status" value="1"/>
</dbReference>
<dbReference type="InterPro" id="IPR003593">
    <property type="entry name" value="AAA+_ATPase"/>
</dbReference>
<proteinExistence type="predicted"/>
<evidence type="ECO:0000256" key="3">
    <source>
        <dbReference type="ARBA" id="ARBA00022840"/>
    </source>
</evidence>
<dbReference type="Gene3D" id="1.10.10.60">
    <property type="entry name" value="Homeodomain-like"/>
    <property type="match status" value="1"/>
</dbReference>
<dbReference type="InterPro" id="IPR025943">
    <property type="entry name" value="Sigma_54_int_dom_ATP-bd_2"/>
</dbReference>
<evidence type="ECO:0000259" key="11">
    <source>
        <dbReference type="PROSITE" id="PS50113"/>
    </source>
</evidence>
<dbReference type="CDD" id="cd00009">
    <property type="entry name" value="AAA"/>
    <property type="match status" value="1"/>
</dbReference>
<dbReference type="InterPro" id="IPR035965">
    <property type="entry name" value="PAS-like_dom_sf"/>
</dbReference>
<evidence type="ECO:0000256" key="6">
    <source>
        <dbReference type="ARBA" id="ARBA00023163"/>
    </source>
</evidence>
<dbReference type="PANTHER" id="PTHR32071:SF57">
    <property type="entry name" value="C4-DICARBOXYLATE TRANSPORT TRANSCRIPTIONAL REGULATORY PROTEIN DCTD"/>
    <property type="match status" value="1"/>
</dbReference>
<dbReference type="InterPro" id="IPR027417">
    <property type="entry name" value="P-loop_NTPase"/>
</dbReference>